<dbReference type="AlphaFoldDB" id="K1QP61"/>
<dbReference type="HOGENOM" id="CLU_2887895_0_0_1"/>
<proteinExistence type="predicted"/>
<reference evidence="1" key="1">
    <citation type="journal article" date="2012" name="Nature">
        <title>The oyster genome reveals stress adaptation and complexity of shell formation.</title>
        <authorList>
            <person name="Zhang G."/>
            <person name="Fang X."/>
            <person name="Guo X."/>
            <person name="Li L."/>
            <person name="Luo R."/>
            <person name="Xu F."/>
            <person name="Yang P."/>
            <person name="Zhang L."/>
            <person name="Wang X."/>
            <person name="Qi H."/>
            <person name="Xiong Z."/>
            <person name="Que H."/>
            <person name="Xie Y."/>
            <person name="Holland P.W."/>
            <person name="Paps J."/>
            <person name="Zhu Y."/>
            <person name="Wu F."/>
            <person name="Chen Y."/>
            <person name="Wang J."/>
            <person name="Peng C."/>
            <person name="Meng J."/>
            <person name="Yang L."/>
            <person name="Liu J."/>
            <person name="Wen B."/>
            <person name="Zhang N."/>
            <person name="Huang Z."/>
            <person name="Zhu Q."/>
            <person name="Feng Y."/>
            <person name="Mount A."/>
            <person name="Hedgecock D."/>
            <person name="Xu Z."/>
            <person name="Liu Y."/>
            <person name="Domazet-Loso T."/>
            <person name="Du Y."/>
            <person name="Sun X."/>
            <person name="Zhang S."/>
            <person name="Liu B."/>
            <person name="Cheng P."/>
            <person name="Jiang X."/>
            <person name="Li J."/>
            <person name="Fan D."/>
            <person name="Wang W."/>
            <person name="Fu W."/>
            <person name="Wang T."/>
            <person name="Wang B."/>
            <person name="Zhang J."/>
            <person name="Peng Z."/>
            <person name="Li Y."/>
            <person name="Li N."/>
            <person name="Wang J."/>
            <person name="Chen M."/>
            <person name="He Y."/>
            <person name="Tan F."/>
            <person name="Song X."/>
            <person name="Zheng Q."/>
            <person name="Huang R."/>
            <person name="Yang H."/>
            <person name="Du X."/>
            <person name="Chen L."/>
            <person name="Yang M."/>
            <person name="Gaffney P.M."/>
            <person name="Wang S."/>
            <person name="Luo L."/>
            <person name="She Z."/>
            <person name="Ming Y."/>
            <person name="Huang W."/>
            <person name="Zhang S."/>
            <person name="Huang B."/>
            <person name="Zhang Y."/>
            <person name="Qu T."/>
            <person name="Ni P."/>
            <person name="Miao G."/>
            <person name="Wang J."/>
            <person name="Wang Q."/>
            <person name="Steinberg C.E."/>
            <person name="Wang H."/>
            <person name="Li N."/>
            <person name="Qian L."/>
            <person name="Zhang G."/>
            <person name="Li Y."/>
            <person name="Yang H."/>
            <person name="Liu X."/>
            <person name="Wang J."/>
            <person name="Yin Y."/>
            <person name="Wang J."/>
        </authorList>
    </citation>
    <scope>NUCLEOTIDE SEQUENCE [LARGE SCALE GENOMIC DNA]</scope>
    <source>
        <strain evidence="1">05x7-T-G4-1.051#20</strain>
    </source>
</reference>
<organism evidence="1">
    <name type="scientific">Magallana gigas</name>
    <name type="common">Pacific oyster</name>
    <name type="synonym">Crassostrea gigas</name>
    <dbReference type="NCBI Taxonomy" id="29159"/>
    <lineage>
        <taxon>Eukaryota</taxon>
        <taxon>Metazoa</taxon>
        <taxon>Spiralia</taxon>
        <taxon>Lophotrochozoa</taxon>
        <taxon>Mollusca</taxon>
        <taxon>Bivalvia</taxon>
        <taxon>Autobranchia</taxon>
        <taxon>Pteriomorphia</taxon>
        <taxon>Ostreida</taxon>
        <taxon>Ostreoidea</taxon>
        <taxon>Ostreidae</taxon>
        <taxon>Magallana</taxon>
    </lineage>
</organism>
<name>K1QP61_MAGGI</name>
<dbReference type="EMBL" id="JH817988">
    <property type="protein sequence ID" value="EKC30595.1"/>
    <property type="molecule type" value="Genomic_DNA"/>
</dbReference>
<sequence length="63" mass="7480">MVCSVKRILVKRSLRYGSTGAGLQKEEDATFNMMRMSQRCYYIETRNTPEQYKEDLDIRPQRS</sequence>
<gene>
    <name evidence="1" type="ORF">CGI_10010181</name>
</gene>
<dbReference type="InParanoid" id="K1QP61"/>
<evidence type="ECO:0000313" key="1">
    <source>
        <dbReference type="EMBL" id="EKC30595.1"/>
    </source>
</evidence>
<protein>
    <submittedName>
        <fullName evidence="1">Uncharacterized protein</fullName>
    </submittedName>
</protein>
<accession>K1QP61</accession>